<sequence length="311" mass="35558">MTKIEEAQVILKDLGLPKQQQNELSALTLLALCDISEKDNWKNSKKISLGVSKGIMKFFSEVYNKDYAANTREAVRRNVLHQFEQARVADYNPDIPNLPVNSPRAHYAISKEALKVIQTFGTKKWDSNAKNFRNSIGNLAKAYAKKREVVRVPVKLPSGKILSLSSGKHNEVQAAIVEQFRPEFAENSELLYLGDTEQKDLYSDNKTMSEIGIPIDEHSKLPDVVLYDREKNWLFLIEAVTSHGPVSPKRIVELEQLLEKCDAGKIYVTAFPDFKEFKKWSSKIAWETEIWICEMPSHMIHFNGDRFMGPR</sequence>
<dbReference type="GO" id="GO:0009036">
    <property type="term" value="F:type II site-specific deoxyribonuclease activity"/>
    <property type="evidence" value="ECO:0007669"/>
    <property type="project" value="InterPro"/>
</dbReference>
<reference evidence="3 4" key="1">
    <citation type="submission" date="2016-11" db="EMBL/GenBank/DDBJ databases">
        <title>Tenacibaculum sp. LPB0136, isolated from marine environment.</title>
        <authorList>
            <person name="Kim E."/>
            <person name="Yi H."/>
        </authorList>
    </citation>
    <scope>NUCLEOTIDE SEQUENCE [LARGE SCALE GENOMIC DNA]</scope>
    <source>
        <strain evidence="3 4">LPB0136</strain>
    </source>
</reference>
<dbReference type="AlphaFoldDB" id="A0A1L3JG11"/>
<dbReference type="Proteomes" id="UP000181898">
    <property type="component" value="Chromosome"/>
</dbReference>
<dbReference type="STRING" id="1850252.LPB136_01245"/>
<proteinExistence type="predicted"/>
<gene>
    <name evidence="3" type="ORF">LPB136_01245</name>
</gene>
<protein>
    <submittedName>
        <fullName evidence="3">Restriction endonuclease</fullName>
    </submittedName>
</protein>
<evidence type="ECO:0000259" key="1">
    <source>
        <dbReference type="Pfam" id="PF06616"/>
    </source>
</evidence>
<dbReference type="GO" id="GO:0009307">
    <property type="term" value="P:DNA restriction-modification system"/>
    <property type="evidence" value="ECO:0007669"/>
    <property type="project" value="InterPro"/>
</dbReference>
<feature type="domain" description="BsuBI/PstI restriction endonuclease HTH" evidence="2">
    <location>
        <begin position="2"/>
        <end position="140"/>
    </location>
</feature>
<dbReference type="KEGG" id="ten:LPB136_01245"/>
<dbReference type="REBASE" id="173531">
    <property type="entry name" value="Tsp136ORF1250P"/>
</dbReference>
<dbReference type="Gene3D" id="1.10.10.1820">
    <property type="entry name" value="BsuBI/PstI restriction endonuclease-like"/>
    <property type="match status" value="1"/>
</dbReference>
<keyword evidence="3" id="KW-0378">Hydrolase</keyword>
<keyword evidence="3" id="KW-0255">Endonuclease</keyword>
<name>A0A1L3JG11_9FLAO</name>
<dbReference type="InterPro" id="IPR041454">
    <property type="entry name" value="BsuBI/PstI_N"/>
</dbReference>
<dbReference type="Pfam" id="PF06616">
    <property type="entry name" value="BsuBI_PstI_RE"/>
    <property type="match status" value="1"/>
</dbReference>
<feature type="domain" description="BsuBI/PstI restriction endonuclease" evidence="1">
    <location>
        <begin position="152"/>
        <end position="304"/>
    </location>
</feature>
<dbReference type="GO" id="GO:0000287">
    <property type="term" value="F:magnesium ion binding"/>
    <property type="evidence" value="ECO:0007669"/>
    <property type="project" value="InterPro"/>
</dbReference>
<dbReference type="RefSeq" id="WP_072554398.1">
    <property type="nucleotide sequence ID" value="NZ_CP018155.1"/>
</dbReference>
<organism evidence="3 4">
    <name type="scientific">Tenacibaculum todarodis</name>
    <dbReference type="NCBI Taxonomy" id="1850252"/>
    <lineage>
        <taxon>Bacteria</taxon>
        <taxon>Pseudomonadati</taxon>
        <taxon>Bacteroidota</taxon>
        <taxon>Flavobacteriia</taxon>
        <taxon>Flavobacteriales</taxon>
        <taxon>Flavobacteriaceae</taxon>
        <taxon>Tenacibaculum</taxon>
    </lineage>
</organism>
<dbReference type="Pfam" id="PF17728">
    <property type="entry name" value="BsuBI_PstI_RE_N"/>
    <property type="match status" value="1"/>
</dbReference>
<dbReference type="InterPro" id="IPR041963">
    <property type="entry name" value="BsuBI/PstI_C_sf"/>
</dbReference>
<dbReference type="InterPro" id="IPR041962">
    <property type="entry name" value="BsuBI/PstI_N_sf"/>
</dbReference>
<keyword evidence="4" id="KW-1185">Reference proteome</keyword>
<evidence type="ECO:0000313" key="3">
    <source>
        <dbReference type="EMBL" id="APG64075.1"/>
    </source>
</evidence>
<dbReference type="EMBL" id="CP018155">
    <property type="protein sequence ID" value="APG64075.1"/>
    <property type="molecule type" value="Genomic_DNA"/>
</dbReference>
<dbReference type="OrthoDB" id="9798907at2"/>
<keyword evidence="3" id="KW-0540">Nuclease</keyword>
<accession>A0A1L3JG11</accession>
<evidence type="ECO:0000259" key="2">
    <source>
        <dbReference type="Pfam" id="PF17728"/>
    </source>
</evidence>
<dbReference type="GO" id="GO:0003677">
    <property type="term" value="F:DNA binding"/>
    <property type="evidence" value="ECO:0007669"/>
    <property type="project" value="InterPro"/>
</dbReference>
<dbReference type="InterPro" id="IPR009528">
    <property type="entry name" value="Restrct_endonuc_II_BsuBI_C"/>
</dbReference>
<evidence type="ECO:0000313" key="4">
    <source>
        <dbReference type="Proteomes" id="UP000181898"/>
    </source>
</evidence>
<dbReference type="Gene3D" id="3.40.1350.80">
    <property type="match status" value="1"/>
</dbReference>